<evidence type="ECO:0000256" key="1">
    <source>
        <dbReference type="ARBA" id="ARBA00004651"/>
    </source>
</evidence>
<protein>
    <recommendedName>
        <fullName evidence="11">G-protein coupled receptors family 1 profile domain-containing protein</fullName>
    </recommendedName>
</protein>
<comment type="subcellular location">
    <subcellularLocation>
        <location evidence="1">Cell membrane</location>
        <topology evidence="1">Multi-pass membrane protein</topology>
    </subcellularLocation>
</comment>
<dbReference type="PROSITE" id="PS50262">
    <property type="entry name" value="G_PROTEIN_RECEP_F1_2"/>
    <property type="match status" value="1"/>
</dbReference>
<evidence type="ECO:0000256" key="2">
    <source>
        <dbReference type="ARBA" id="ARBA00022475"/>
    </source>
</evidence>
<evidence type="ECO:0000256" key="6">
    <source>
        <dbReference type="ARBA" id="ARBA00023136"/>
    </source>
</evidence>
<feature type="transmembrane region" description="Helical" evidence="10">
    <location>
        <begin position="195"/>
        <end position="222"/>
    </location>
</feature>
<dbReference type="GO" id="GO:0005886">
    <property type="term" value="C:plasma membrane"/>
    <property type="evidence" value="ECO:0007669"/>
    <property type="project" value="UniProtKB-SubCell"/>
</dbReference>
<reference evidence="12 13" key="1">
    <citation type="submission" date="2022-05" db="EMBL/GenBank/DDBJ databases">
        <authorList>
            <consortium name="Genoscope - CEA"/>
            <person name="William W."/>
        </authorList>
    </citation>
    <scope>NUCLEOTIDE SEQUENCE [LARGE SCALE GENOMIC DNA]</scope>
</reference>
<dbReference type="InterPro" id="IPR017452">
    <property type="entry name" value="GPCR_Rhodpsn_7TM"/>
</dbReference>
<feature type="transmembrane region" description="Helical" evidence="10">
    <location>
        <begin position="259"/>
        <end position="285"/>
    </location>
</feature>
<dbReference type="PROSITE" id="PS00237">
    <property type="entry name" value="G_PROTEIN_RECEP_F1_1"/>
    <property type="match status" value="1"/>
</dbReference>
<evidence type="ECO:0000256" key="4">
    <source>
        <dbReference type="ARBA" id="ARBA00022989"/>
    </source>
</evidence>
<feature type="transmembrane region" description="Helical" evidence="10">
    <location>
        <begin position="297"/>
        <end position="318"/>
    </location>
</feature>
<evidence type="ECO:0000256" key="5">
    <source>
        <dbReference type="ARBA" id="ARBA00023040"/>
    </source>
</evidence>
<keyword evidence="7 9" id="KW-0675">Receptor</keyword>
<keyword evidence="5 9" id="KW-0297">G-protein coupled receptor</keyword>
<evidence type="ECO:0000256" key="7">
    <source>
        <dbReference type="ARBA" id="ARBA00023170"/>
    </source>
</evidence>
<dbReference type="GO" id="GO:0004930">
    <property type="term" value="F:G protein-coupled receptor activity"/>
    <property type="evidence" value="ECO:0007669"/>
    <property type="project" value="UniProtKB-KW"/>
</dbReference>
<evidence type="ECO:0000256" key="3">
    <source>
        <dbReference type="ARBA" id="ARBA00022692"/>
    </source>
</evidence>
<dbReference type="Gene3D" id="1.20.1070.10">
    <property type="entry name" value="Rhodopsin 7-helix transmembrane proteins"/>
    <property type="match status" value="1"/>
</dbReference>
<comment type="similarity">
    <text evidence="9">Belongs to the G-protein coupled receptor 1 family.</text>
</comment>
<keyword evidence="4 10" id="KW-1133">Transmembrane helix</keyword>
<dbReference type="PANTHER" id="PTHR22752:SF14">
    <property type="entry name" value="G-PROTEIN COUPLED RECEPTORS FAMILY 1 PROFILE DOMAIN-CONTAINING PROTEIN"/>
    <property type="match status" value="1"/>
</dbReference>
<evidence type="ECO:0000313" key="13">
    <source>
        <dbReference type="Proteomes" id="UP001159428"/>
    </source>
</evidence>
<keyword evidence="3 9" id="KW-0812">Transmembrane</keyword>
<sequence length="333" mass="36103">MSGNFTNFCCTGLATGDNFSLVTSTWPSSAVILTTIIMIAINLATIVGNAFVIVALVRMIVLKAMPANKHAIVSLAVADLFVGLLVMPGAIDSVVAGKWRYGRVLGKLNAFGNFSFCISSIMHLALLSVDRYVAISRPLVYSSVVTKNKARGACLLLWIYSTLWALPPLFGVVTYECFIPYIGKCIETEWLRGKGAVFFTASVVCCTYGAAVLIMCCVYLKIFKIVSNQSKRISAEVKNVRSINGLETRANVTSARKGALTVLIVIGTYMACWSPFCLLLIVQTAHGKTTGGPTADLTTMFVGFANSACNPLIYSIRYKGFRLAVKRMFTRSN</sequence>
<keyword evidence="13" id="KW-1185">Reference proteome</keyword>
<feature type="domain" description="G-protein coupled receptors family 1 profile" evidence="11">
    <location>
        <begin position="48"/>
        <end position="314"/>
    </location>
</feature>
<gene>
    <name evidence="12" type="ORF">PMEA_00023536</name>
</gene>
<dbReference type="InterPro" id="IPR000276">
    <property type="entry name" value="GPCR_Rhodpsn"/>
</dbReference>
<feature type="transmembrane region" description="Helical" evidence="10">
    <location>
        <begin position="71"/>
        <end position="91"/>
    </location>
</feature>
<organism evidence="12 13">
    <name type="scientific">Pocillopora meandrina</name>
    <dbReference type="NCBI Taxonomy" id="46732"/>
    <lineage>
        <taxon>Eukaryota</taxon>
        <taxon>Metazoa</taxon>
        <taxon>Cnidaria</taxon>
        <taxon>Anthozoa</taxon>
        <taxon>Hexacorallia</taxon>
        <taxon>Scleractinia</taxon>
        <taxon>Astrocoeniina</taxon>
        <taxon>Pocilloporidae</taxon>
        <taxon>Pocillopora</taxon>
    </lineage>
</organism>
<accession>A0AAU9XJC6</accession>
<dbReference type="AlphaFoldDB" id="A0AAU9XJC6"/>
<evidence type="ECO:0000256" key="8">
    <source>
        <dbReference type="ARBA" id="ARBA00023224"/>
    </source>
</evidence>
<dbReference type="EMBL" id="CALNXJ010000043">
    <property type="protein sequence ID" value="CAH3147658.1"/>
    <property type="molecule type" value="Genomic_DNA"/>
</dbReference>
<evidence type="ECO:0000313" key="12">
    <source>
        <dbReference type="EMBL" id="CAH3147658.1"/>
    </source>
</evidence>
<feature type="transmembrane region" description="Helical" evidence="10">
    <location>
        <begin position="30"/>
        <end position="59"/>
    </location>
</feature>
<dbReference type="Proteomes" id="UP001159428">
    <property type="component" value="Unassembled WGS sequence"/>
</dbReference>
<name>A0AAU9XJC6_9CNID</name>
<evidence type="ECO:0000256" key="9">
    <source>
        <dbReference type="RuleBase" id="RU000688"/>
    </source>
</evidence>
<evidence type="ECO:0000259" key="11">
    <source>
        <dbReference type="PROSITE" id="PS50262"/>
    </source>
</evidence>
<dbReference type="PANTHER" id="PTHR22752">
    <property type="entry name" value="G PROTEIN-COUPLED RECEPTOR"/>
    <property type="match status" value="1"/>
</dbReference>
<feature type="transmembrane region" description="Helical" evidence="10">
    <location>
        <begin position="155"/>
        <end position="175"/>
    </location>
</feature>
<evidence type="ECO:0000256" key="10">
    <source>
        <dbReference type="SAM" id="Phobius"/>
    </source>
</evidence>
<dbReference type="PRINTS" id="PR00237">
    <property type="entry name" value="GPCRRHODOPSN"/>
</dbReference>
<keyword evidence="2" id="KW-1003">Cell membrane</keyword>
<comment type="caution">
    <text evidence="12">The sequence shown here is derived from an EMBL/GenBank/DDBJ whole genome shotgun (WGS) entry which is preliminary data.</text>
</comment>
<proteinExistence type="inferred from homology"/>
<dbReference type="SUPFAM" id="SSF81321">
    <property type="entry name" value="Family A G protein-coupled receptor-like"/>
    <property type="match status" value="1"/>
</dbReference>
<keyword evidence="6 10" id="KW-0472">Membrane</keyword>
<feature type="transmembrane region" description="Helical" evidence="10">
    <location>
        <begin position="111"/>
        <end position="134"/>
    </location>
</feature>
<dbReference type="Pfam" id="PF00001">
    <property type="entry name" value="7tm_1"/>
    <property type="match status" value="1"/>
</dbReference>
<keyword evidence="8 9" id="KW-0807">Transducer</keyword>